<dbReference type="Gene3D" id="3.40.50.150">
    <property type="entry name" value="Vaccinia Virus protein VP39"/>
    <property type="match status" value="1"/>
</dbReference>
<protein>
    <recommendedName>
        <fullName evidence="1">Methyltransferase domain-containing protein</fullName>
    </recommendedName>
</protein>
<dbReference type="Proteomes" id="UP000178912">
    <property type="component" value="Unassembled WGS sequence"/>
</dbReference>
<dbReference type="AlphaFoldDB" id="A0A1E1L3Y2"/>
<sequence>MRIGPSHVSTALTAVVVGAVVWTHFGTDSGLSSISTGITASLTGLSLKSLMARSEKLWEKTVKQRHEVMAKFPDMGFFPAVNTPTYFTTPYSVWDLIPASYNCPHEVERIGRMGDGGKWVCGMSKYEKNTRPCIIYSFGVQNESSFEQEMLERTNCEIWGYDFSVNAFGPAIMAEHASRTHFRKAGISGTTQLSKKPPFITIQDIMAENGHTYIDILKIDIEYAEFEALKSFDEATAHQEEYPIGQMLIELHLFKKEKIDMVEFLAWWEALEARGLRPAWTEPNLLAVTVSLEDKNPRLAEYSLVNIKGKSNPLWK</sequence>
<reference evidence="3" key="1">
    <citation type="submission" date="2016-03" db="EMBL/GenBank/DDBJ databases">
        <authorList>
            <person name="Guldener U."/>
        </authorList>
    </citation>
    <scope>NUCLEOTIDE SEQUENCE [LARGE SCALE GENOMIC DNA]</scope>
    <source>
        <strain evidence="3">04CH-RAC-A.6.1</strain>
    </source>
</reference>
<evidence type="ECO:0000313" key="2">
    <source>
        <dbReference type="EMBL" id="CZT05247.1"/>
    </source>
</evidence>
<organism evidence="2 3">
    <name type="scientific">Rhynchosporium agropyri</name>
    <dbReference type="NCBI Taxonomy" id="914238"/>
    <lineage>
        <taxon>Eukaryota</taxon>
        <taxon>Fungi</taxon>
        <taxon>Dikarya</taxon>
        <taxon>Ascomycota</taxon>
        <taxon>Pezizomycotina</taxon>
        <taxon>Leotiomycetes</taxon>
        <taxon>Helotiales</taxon>
        <taxon>Ploettnerulaceae</taxon>
        <taxon>Rhynchosporium</taxon>
    </lineage>
</organism>
<dbReference type="PANTHER" id="PTHR32026">
    <property type="entry name" value="METHYLTRANSFERASE-LIKE PROTEIN 24"/>
    <property type="match status" value="1"/>
</dbReference>
<proteinExistence type="predicted"/>
<dbReference type="PANTHER" id="PTHR32026:SF10">
    <property type="entry name" value="METHYLTRANSFERASE-LIKE PROTEIN 24-RELATED"/>
    <property type="match status" value="1"/>
</dbReference>
<dbReference type="Pfam" id="PF13383">
    <property type="entry name" value="Methyltransf_22"/>
    <property type="match status" value="1"/>
</dbReference>
<accession>A0A1E1L3Y2</accession>
<feature type="domain" description="Methyltransferase" evidence="1">
    <location>
        <begin position="100"/>
        <end position="273"/>
    </location>
</feature>
<dbReference type="EMBL" id="FJUX01000075">
    <property type="protein sequence ID" value="CZT05247.1"/>
    <property type="molecule type" value="Genomic_DNA"/>
</dbReference>
<evidence type="ECO:0000313" key="3">
    <source>
        <dbReference type="Proteomes" id="UP000178912"/>
    </source>
</evidence>
<keyword evidence="3" id="KW-1185">Reference proteome</keyword>
<dbReference type="OrthoDB" id="10006218at2759"/>
<gene>
    <name evidence="2" type="ORF">RAG0_11416</name>
</gene>
<evidence type="ECO:0000259" key="1">
    <source>
        <dbReference type="Pfam" id="PF13383"/>
    </source>
</evidence>
<dbReference type="InterPro" id="IPR025714">
    <property type="entry name" value="Methyltranfer_dom"/>
</dbReference>
<name>A0A1E1L3Y2_9HELO</name>
<dbReference type="InterPro" id="IPR029063">
    <property type="entry name" value="SAM-dependent_MTases_sf"/>
</dbReference>
<dbReference type="InterPro" id="IPR026913">
    <property type="entry name" value="METTL24"/>
</dbReference>